<dbReference type="InterPro" id="IPR036637">
    <property type="entry name" value="Phosphohistidine_dom_sf"/>
</dbReference>
<dbReference type="PANTHER" id="PTHR43615">
    <property type="entry name" value="PHOSPHOENOLPYRUVATE SYNTHASE-RELATED"/>
    <property type="match status" value="1"/>
</dbReference>
<organism evidence="2 3">
    <name type="scientific">Candidatus Desulfacyla euxinica</name>
    <dbReference type="NCBI Taxonomy" id="2841693"/>
    <lineage>
        <taxon>Bacteria</taxon>
        <taxon>Deltaproteobacteria</taxon>
        <taxon>Candidatus Desulfacyla</taxon>
    </lineage>
</organism>
<accession>A0A8J6N1T0</accession>
<comment type="caution">
    <text evidence="2">The sequence shown here is derived from an EMBL/GenBank/DDBJ whole genome shotgun (WGS) entry which is preliminary data.</text>
</comment>
<dbReference type="EMBL" id="JACNJD010000265">
    <property type="protein sequence ID" value="MBC8178216.1"/>
    <property type="molecule type" value="Genomic_DNA"/>
</dbReference>
<dbReference type="InterPro" id="IPR008279">
    <property type="entry name" value="PEP-util_enz_mobile_dom"/>
</dbReference>
<feature type="non-terminal residue" evidence="2">
    <location>
        <position position="1"/>
    </location>
</feature>
<dbReference type="Pfam" id="PF00391">
    <property type="entry name" value="PEP-utilizers"/>
    <property type="match status" value="1"/>
</dbReference>
<dbReference type="GO" id="GO:0016772">
    <property type="term" value="F:transferase activity, transferring phosphorus-containing groups"/>
    <property type="evidence" value="ECO:0007669"/>
    <property type="project" value="InterPro"/>
</dbReference>
<name>A0A8J6N1T0_9DELT</name>
<dbReference type="InterPro" id="IPR051549">
    <property type="entry name" value="PEP_Utilizing_Enz"/>
</dbReference>
<dbReference type="Gene3D" id="3.50.30.10">
    <property type="entry name" value="Phosphohistidine domain"/>
    <property type="match status" value="1"/>
</dbReference>
<evidence type="ECO:0000259" key="1">
    <source>
        <dbReference type="Pfam" id="PF00391"/>
    </source>
</evidence>
<sequence length="524" mass="59040">PMFGWFWINFCRHGMQYGAEKLSLPTVKGWDWRFKDGGGYLTLNLVMDEGERKEREVKFKGAIRPFIEDYDKLWGGYVDEMLGHYARLKACDVDTADNTELLANFEDTINVCRRMWEVHMYMMYGVDTAFILFENVCKDTLGIDDTHPTFHDLLRGYDNKVFEVDRELWKFSKKAEEMGIADIILNNKAEDALVALRESDAGKKWLEELKVFLDEDGWRMQRMSEINMPSWVEDPTPAIASVKFFLKQAGEFNLDAERGALAQRREEATAEVLEKVPDDQKGWFKTLLGLAQKTGAFSEEHNHYLDLYTHALIRRSCIAIGKRLAAAGVIDDPEDILFLIPDEVRAVAIVPDGSNLKHIVERRRKDWEEWCSKENPPAILKEGFTMDDAMGVLVQSNDPIALKIVVGAMPVPKPELNADLYGICGSGGVVEGTARVIMEESQLDEVEKGDILVAATTAPSWTPVFGLLKAVVVDRGASLSHSAIVSREYGIPCVINVFEGTAKIKTGQRIKVDGDNGVVYILDK</sequence>
<dbReference type="Proteomes" id="UP000650524">
    <property type="component" value="Unassembled WGS sequence"/>
</dbReference>
<dbReference type="SUPFAM" id="SSF52009">
    <property type="entry name" value="Phosphohistidine domain"/>
    <property type="match status" value="1"/>
</dbReference>
<dbReference type="AlphaFoldDB" id="A0A8J6N1T0"/>
<protein>
    <submittedName>
        <fullName evidence="2">Phosphoenolpyruvate-utilizing protein</fullName>
    </submittedName>
</protein>
<evidence type="ECO:0000313" key="3">
    <source>
        <dbReference type="Proteomes" id="UP000650524"/>
    </source>
</evidence>
<feature type="domain" description="PEP-utilising enzyme mobile" evidence="1">
    <location>
        <begin position="447"/>
        <end position="517"/>
    </location>
</feature>
<gene>
    <name evidence="2" type="ORF">H8E19_12495</name>
</gene>
<dbReference type="PANTHER" id="PTHR43615:SF1">
    <property type="entry name" value="PPDK_N DOMAIN-CONTAINING PROTEIN"/>
    <property type="match status" value="1"/>
</dbReference>
<reference evidence="2 3" key="1">
    <citation type="submission" date="2020-08" db="EMBL/GenBank/DDBJ databases">
        <title>Bridging the membrane lipid divide: bacteria of the FCB group superphylum have the potential to synthesize archaeal ether lipids.</title>
        <authorList>
            <person name="Villanueva L."/>
            <person name="Von Meijenfeldt F.A.B."/>
            <person name="Westbye A.B."/>
            <person name="Yadav S."/>
            <person name="Hopmans E.C."/>
            <person name="Dutilh B.E."/>
            <person name="Sinninghe Damste J.S."/>
        </authorList>
    </citation>
    <scope>NUCLEOTIDE SEQUENCE [LARGE SCALE GENOMIC DNA]</scope>
    <source>
        <strain evidence="2">NIOZ-UU27</strain>
    </source>
</reference>
<evidence type="ECO:0000313" key="2">
    <source>
        <dbReference type="EMBL" id="MBC8178216.1"/>
    </source>
</evidence>
<proteinExistence type="predicted"/>